<evidence type="ECO:0000313" key="2">
    <source>
        <dbReference type="Proteomes" id="UP001629249"/>
    </source>
</evidence>
<reference evidence="1 2" key="1">
    <citation type="journal article" date="2024" name="Chem. Sci.">
        <title>Discovery of megapolipeptins by genome mining of a Burkholderiales bacteria collection.</title>
        <authorList>
            <person name="Paulo B.S."/>
            <person name="Recchia M.J.J."/>
            <person name="Lee S."/>
            <person name="Fergusson C.H."/>
            <person name="Romanowski S.B."/>
            <person name="Hernandez A."/>
            <person name="Krull N."/>
            <person name="Liu D.Y."/>
            <person name="Cavanagh H."/>
            <person name="Bos A."/>
            <person name="Gray C.A."/>
            <person name="Murphy B.T."/>
            <person name="Linington R.G."/>
            <person name="Eustaquio A.S."/>
        </authorList>
    </citation>
    <scope>NUCLEOTIDE SEQUENCE [LARGE SCALE GENOMIC DNA]</scope>
    <source>
        <strain evidence="1 2">RL16-012-BIC-B</strain>
    </source>
</reference>
<dbReference type="RefSeq" id="WP_153138739.1">
    <property type="nucleotide sequence ID" value="NZ_JAQQFH010000038.1"/>
</dbReference>
<comment type="caution">
    <text evidence="1">The sequence shown here is derived from an EMBL/GenBank/DDBJ whole genome shotgun (WGS) entry which is preliminary data.</text>
</comment>
<protein>
    <submittedName>
        <fullName evidence="1">Uncharacterized protein</fullName>
    </submittedName>
</protein>
<dbReference type="Proteomes" id="UP001629249">
    <property type="component" value="Unassembled WGS sequence"/>
</dbReference>
<organism evidence="1 2">
    <name type="scientific">Paraburkholderia agricolaris</name>
    <dbReference type="NCBI Taxonomy" id="2152888"/>
    <lineage>
        <taxon>Bacteria</taxon>
        <taxon>Pseudomonadati</taxon>
        <taxon>Pseudomonadota</taxon>
        <taxon>Betaproteobacteria</taxon>
        <taxon>Burkholderiales</taxon>
        <taxon>Burkholderiaceae</taxon>
        <taxon>Paraburkholderia</taxon>
    </lineage>
</organism>
<evidence type="ECO:0000313" key="1">
    <source>
        <dbReference type="EMBL" id="MFL9887559.1"/>
    </source>
</evidence>
<accession>A0ABW8ZWE0</accession>
<dbReference type="EMBL" id="JAQQFN010000029">
    <property type="protein sequence ID" value="MFL9887559.1"/>
    <property type="molecule type" value="Genomic_DNA"/>
</dbReference>
<name>A0ABW8ZWE0_9BURK</name>
<sequence length="88" mass="9142">MNTPAHHAVTARRGYGAAVKWCVALACAAYGYGLLEPAATARARLDACVNENLAQRNSEVGAATATTAGEIEREQAFSAAVYACSNQP</sequence>
<gene>
    <name evidence="1" type="ORF">PQR66_31340</name>
</gene>
<keyword evidence="2" id="KW-1185">Reference proteome</keyword>
<proteinExistence type="predicted"/>